<comment type="caution">
    <text evidence="2">The sequence shown here is derived from an EMBL/GenBank/DDBJ whole genome shotgun (WGS) entry which is preliminary data.</text>
</comment>
<dbReference type="EMBL" id="PNYA01000017">
    <property type="protein sequence ID" value="PMS17890.1"/>
    <property type="molecule type" value="Genomic_DNA"/>
</dbReference>
<name>A0A2N7VL54_9BURK</name>
<keyword evidence="3" id="KW-1185">Reference proteome</keyword>
<organism evidence="2 3">
    <name type="scientific">Trinickia dabaoshanensis</name>
    <dbReference type="NCBI Taxonomy" id="564714"/>
    <lineage>
        <taxon>Bacteria</taxon>
        <taxon>Pseudomonadati</taxon>
        <taxon>Pseudomonadota</taxon>
        <taxon>Betaproteobacteria</taxon>
        <taxon>Burkholderiales</taxon>
        <taxon>Burkholderiaceae</taxon>
        <taxon>Trinickia</taxon>
    </lineage>
</organism>
<evidence type="ECO:0000256" key="1">
    <source>
        <dbReference type="SAM" id="MobiDB-lite"/>
    </source>
</evidence>
<reference evidence="2 3" key="1">
    <citation type="submission" date="2018-01" db="EMBL/GenBank/DDBJ databases">
        <title>Whole genome analyses suggest that Burkholderia sensu lato contains two further novel genera in the rhizoxinica-symbiotica group Mycetohabitans gen. nov., and Trinickia gen. nov.: implications for the evolution of diazotrophy and nodulation in the Burkholderiaceae.</title>
        <authorList>
            <person name="Estrada-de los Santos P."/>
            <person name="Palmer M."/>
            <person name="Chavez-Ramirez B."/>
            <person name="Beukes C."/>
            <person name="Steenkamp E.T."/>
            <person name="Hirsch A.M."/>
            <person name="Manyaka P."/>
            <person name="Maluk M."/>
            <person name="Lafos M."/>
            <person name="Crook M."/>
            <person name="Gross E."/>
            <person name="Simon M.F."/>
            <person name="Bueno dos Reis Junior F."/>
            <person name="Poole P.S."/>
            <person name="Venter S.N."/>
            <person name="James E.K."/>
        </authorList>
    </citation>
    <scope>NUCLEOTIDE SEQUENCE [LARGE SCALE GENOMIC DNA]</scope>
    <source>
        <strain evidence="2 3">GIMN1.004</strain>
    </source>
</reference>
<feature type="region of interest" description="Disordered" evidence="1">
    <location>
        <begin position="1"/>
        <end position="22"/>
    </location>
</feature>
<gene>
    <name evidence="2" type="ORF">C0Z18_18805</name>
</gene>
<protein>
    <submittedName>
        <fullName evidence="2">Uncharacterized protein</fullName>
    </submittedName>
</protein>
<proteinExistence type="predicted"/>
<accession>A0A2N7VL54</accession>
<evidence type="ECO:0000313" key="3">
    <source>
        <dbReference type="Proteomes" id="UP000235616"/>
    </source>
</evidence>
<dbReference type="Proteomes" id="UP000235616">
    <property type="component" value="Unassembled WGS sequence"/>
</dbReference>
<evidence type="ECO:0000313" key="2">
    <source>
        <dbReference type="EMBL" id="PMS17890.1"/>
    </source>
</evidence>
<sequence>MGRLAGAYAARPEGQPGHRTMPGAYEVDTEHAHGRQKAAFGLRAAVGSAAALGDAGEALVGQTSSSGVRLSDCHAFNRRER</sequence>
<dbReference type="AlphaFoldDB" id="A0A2N7VL54"/>